<dbReference type="OrthoDB" id="2019491at2759"/>
<dbReference type="Gramene" id="OE9A093424T1">
    <property type="protein sequence ID" value="OE9A093424C1"/>
    <property type="gene ID" value="OE9A093424"/>
</dbReference>
<dbReference type="Gene3D" id="3.30.70.1660">
    <property type="match status" value="1"/>
</dbReference>
<evidence type="ECO:0000313" key="3">
    <source>
        <dbReference type="Proteomes" id="UP000594638"/>
    </source>
</evidence>
<dbReference type="AlphaFoldDB" id="A0A8S0R0Z9"/>
<gene>
    <name evidence="2" type="ORF">OLEA9_A093424</name>
</gene>
<dbReference type="PANTHER" id="PTHR43116:SF4">
    <property type="entry name" value="PEPTIDE CHAIN RELEASE FACTOR PRFB3, CHLOROPLASTIC"/>
    <property type="match status" value="1"/>
</dbReference>
<dbReference type="PANTHER" id="PTHR43116">
    <property type="entry name" value="PEPTIDE CHAIN RELEASE FACTOR 2"/>
    <property type="match status" value="1"/>
</dbReference>
<dbReference type="InterPro" id="IPR045853">
    <property type="entry name" value="Pep_chain_release_fac_I_sf"/>
</dbReference>
<accession>A0A8S0R0Z9</accession>
<dbReference type="Pfam" id="PF03462">
    <property type="entry name" value="PCRF"/>
    <property type="match status" value="1"/>
</dbReference>
<feature type="domain" description="Peptide chain release factor" evidence="1">
    <location>
        <begin position="39"/>
        <end position="148"/>
    </location>
</feature>
<dbReference type="GO" id="GO:0006415">
    <property type="term" value="P:translational termination"/>
    <property type="evidence" value="ECO:0007669"/>
    <property type="project" value="InterPro"/>
</dbReference>
<reference evidence="2 3" key="1">
    <citation type="submission" date="2019-12" db="EMBL/GenBank/DDBJ databases">
        <authorList>
            <person name="Alioto T."/>
            <person name="Alioto T."/>
            <person name="Gomez Garrido J."/>
        </authorList>
    </citation>
    <scope>NUCLEOTIDE SEQUENCE [LARGE SCALE GENOMIC DNA]</scope>
</reference>
<evidence type="ECO:0000313" key="2">
    <source>
        <dbReference type="EMBL" id="CAA2972403.1"/>
    </source>
</evidence>
<comment type="caution">
    <text evidence="2">The sequence shown here is derived from an EMBL/GenBank/DDBJ whole genome shotgun (WGS) entry which is preliminary data.</text>
</comment>
<dbReference type="SUPFAM" id="SSF75620">
    <property type="entry name" value="Release factor"/>
    <property type="match status" value="1"/>
</dbReference>
<dbReference type="Proteomes" id="UP000594638">
    <property type="component" value="Unassembled WGS sequence"/>
</dbReference>
<sequence length="148" mass="17277">MLAPIALEHEEARHFKQEEIIRDHDLWDDPGKSNEILVKLVDSAKVVDAFKDLKYKAHFTSVDLKKFLDKYEMSKFLKEPYDMEGACLIIESRRGDIYSETWAVQLIRMYMKWSENQGYAVRLVERCLAKDGGIKSATIECEFKFAYG</sequence>
<keyword evidence="3" id="KW-1185">Reference proteome</keyword>
<evidence type="ECO:0000259" key="1">
    <source>
        <dbReference type="SMART" id="SM00937"/>
    </source>
</evidence>
<organism evidence="2 3">
    <name type="scientific">Olea europaea subsp. europaea</name>
    <dbReference type="NCBI Taxonomy" id="158383"/>
    <lineage>
        <taxon>Eukaryota</taxon>
        <taxon>Viridiplantae</taxon>
        <taxon>Streptophyta</taxon>
        <taxon>Embryophyta</taxon>
        <taxon>Tracheophyta</taxon>
        <taxon>Spermatophyta</taxon>
        <taxon>Magnoliopsida</taxon>
        <taxon>eudicotyledons</taxon>
        <taxon>Gunneridae</taxon>
        <taxon>Pentapetalae</taxon>
        <taxon>asterids</taxon>
        <taxon>lamiids</taxon>
        <taxon>Lamiales</taxon>
        <taxon>Oleaceae</taxon>
        <taxon>Oleeae</taxon>
        <taxon>Olea</taxon>
    </lineage>
</organism>
<protein>
    <submittedName>
        <fullName evidence="2">Peptide chain release factor 3, chloroplastic</fullName>
    </submittedName>
</protein>
<dbReference type="InterPro" id="IPR005139">
    <property type="entry name" value="PCRF"/>
</dbReference>
<name>A0A8S0R0Z9_OLEEU</name>
<proteinExistence type="predicted"/>
<dbReference type="EMBL" id="CACTIH010002051">
    <property type="protein sequence ID" value="CAA2972403.1"/>
    <property type="molecule type" value="Genomic_DNA"/>
</dbReference>
<dbReference type="SMART" id="SM00937">
    <property type="entry name" value="PCRF"/>
    <property type="match status" value="1"/>
</dbReference>